<dbReference type="Gene3D" id="3.40.1350.10">
    <property type="match status" value="1"/>
</dbReference>
<evidence type="ECO:0000313" key="3">
    <source>
        <dbReference type="Proteomes" id="UP001048976"/>
    </source>
</evidence>
<protein>
    <submittedName>
        <fullName evidence="2">Restriction endonuclease</fullName>
    </submittedName>
</protein>
<dbReference type="InterPro" id="IPR007560">
    <property type="entry name" value="Restrct_endonuc_IV_Mrr"/>
</dbReference>
<keyword evidence="2" id="KW-0540">Nuclease</keyword>
<organism evidence="2 3">
    <name type="scientific">Pseudomonas azadiae</name>
    <dbReference type="NCBI Taxonomy" id="2843612"/>
    <lineage>
        <taxon>Bacteria</taxon>
        <taxon>Pseudomonadati</taxon>
        <taxon>Pseudomonadota</taxon>
        <taxon>Gammaproteobacteria</taxon>
        <taxon>Pseudomonadales</taxon>
        <taxon>Pseudomonadaceae</taxon>
        <taxon>Pseudomonas</taxon>
    </lineage>
</organism>
<accession>A0ABS6NXH4</accession>
<keyword evidence="2" id="KW-0378">Hydrolase</keyword>
<dbReference type="SUPFAM" id="SSF52980">
    <property type="entry name" value="Restriction endonuclease-like"/>
    <property type="match status" value="1"/>
</dbReference>
<gene>
    <name evidence="2" type="ORF">KVG91_09965</name>
</gene>
<sequence length="597" mass="66808">MDNEIPLWPHSLSDGWLTLQGTGGPWRGDLEEADEKIADWASYFHHKRARAAGLLLAIKERSLYGESPWLMNAEGRWVLPGSEEENVEAFLQQHQSIRKWLLAVVGPTPDASLAHEAAFQLLNDPKGIFAFVANFMGLMRTLNDFLLAEALQQSLEAALIDSRITDLGRKRPWLKNIGNSELELCTINLDSGCPRDDLDTLWRSGLQFGDLLDAGEWFGPTDLPAAPSVVNEALESVRIEGSIEDAFCRAQQLLYEAQESRQWSVPWGARVQIQFGSFVAMRIFEKDGEFSCHFLDEQERYFHVAIGLGQGNPTISNVDLVRKSANDEVEWNEDAEVSLQLIASAIVRDFLVVEQREKVFNTKPYRARVGKRKIQTIIYLPRVRYSQMRHDQPPVSDAAKQHRAKHKVAFHVRRSASASATQHFLAQRYGLSIPQGFTFVRPHERGASGLSERVNIYRSRSASRMIYEAISSAPEGSRPAWFDFEKACARLLEREGKSVIHQSANRDGDGGVDLFAVDQDGASWVVQCKCWAPNRPVGPDVVRELIGSIIQADRNSDQNSRGMIITTSRLTSGAALEAEAAGFRVIDGSELSTYSLE</sequence>
<dbReference type="RefSeq" id="WP_169377996.1">
    <property type="nucleotide sequence ID" value="NZ_JAHSTY010000001.1"/>
</dbReference>
<dbReference type="InterPro" id="IPR011856">
    <property type="entry name" value="tRNA_endonuc-like_dom_sf"/>
</dbReference>
<dbReference type="PANTHER" id="PTHR30015">
    <property type="entry name" value="MRR RESTRICTION SYSTEM PROTEIN"/>
    <property type="match status" value="1"/>
</dbReference>
<keyword evidence="2" id="KW-0255">Endonuclease</keyword>
<reference evidence="2" key="1">
    <citation type="submission" date="2021-06" db="EMBL/GenBank/DDBJ databases">
        <title>Updating the genus Pseudomonas: Description of 43 new species and partition of the Pseudomonas putida group.</title>
        <authorList>
            <person name="Girard L."/>
            <person name="Lood C."/>
            <person name="Vandamme P."/>
            <person name="Rokni-Zadeh H."/>
            <person name="Van Noort V."/>
            <person name="Hofte M."/>
            <person name="Lavigne R."/>
            <person name="De Mot R."/>
        </authorList>
    </citation>
    <scope>NUCLEOTIDE SEQUENCE</scope>
    <source>
        <strain evidence="2">SWRI103</strain>
    </source>
</reference>
<dbReference type="InterPro" id="IPR052906">
    <property type="entry name" value="Type_IV_Methyl-Rstrct_Enzyme"/>
</dbReference>
<evidence type="ECO:0000313" key="2">
    <source>
        <dbReference type="EMBL" id="MBV4452922.1"/>
    </source>
</evidence>
<name>A0ABS6NXH4_9PSED</name>
<comment type="caution">
    <text evidence="2">The sequence shown here is derived from an EMBL/GenBank/DDBJ whole genome shotgun (WGS) entry which is preliminary data.</text>
</comment>
<evidence type="ECO:0000259" key="1">
    <source>
        <dbReference type="Pfam" id="PF04471"/>
    </source>
</evidence>
<feature type="domain" description="Restriction endonuclease type IV Mrr" evidence="1">
    <location>
        <begin position="481"/>
        <end position="592"/>
    </location>
</feature>
<dbReference type="Proteomes" id="UP001048976">
    <property type="component" value="Unassembled WGS sequence"/>
</dbReference>
<dbReference type="Pfam" id="PF04471">
    <property type="entry name" value="Mrr_cat"/>
    <property type="match status" value="1"/>
</dbReference>
<keyword evidence="3" id="KW-1185">Reference proteome</keyword>
<proteinExistence type="predicted"/>
<dbReference type="PANTHER" id="PTHR30015:SF7">
    <property type="entry name" value="TYPE IV METHYL-DIRECTED RESTRICTION ENZYME ECOKMRR"/>
    <property type="match status" value="1"/>
</dbReference>
<dbReference type="EMBL" id="JAHSTY010000001">
    <property type="protein sequence ID" value="MBV4452922.1"/>
    <property type="molecule type" value="Genomic_DNA"/>
</dbReference>
<dbReference type="GO" id="GO:0004519">
    <property type="term" value="F:endonuclease activity"/>
    <property type="evidence" value="ECO:0007669"/>
    <property type="project" value="UniProtKB-KW"/>
</dbReference>
<dbReference type="InterPro" id="IPR011335">
    <property type="entry name" value="Restrct_endonuc-II-like"/>
</dbReference>